<comment type="caution">
    <text evidence="3">The sequence shown here is derived from an EMBL/GenBank/DDBJ whole genome shotgun (WGS) entry which is preliminary data.</text>
</comment>
<dbReference type="STRING" id="1070319.CAGGBEG34_220104"/>
<evidence type="ECO:0000313" key="3">
    <source>
        <dbReference type="EMBL" id="CCD29351.1"/>
    </source>
</evidence>
<dbReference type="CDD" id="cd16892">
    <property type="entry name" value="LT_VirB1-like"/>
    <property type="match status" value="1"/>
</dbReference>
<keyword evidence="1" id="KW-0732">Signal</keyword>
<evidence type="ECO:0000256" key="1">
    <source>
        <dbReference type="SAM" id="SignalP"/>
    </source>
</evidence>
<dbReference type="SUPFAM" id="SSF53955">
    <property type="entry name" value="Lysozyme-like"/>
    <property type="match status" value="1"/>
</dbReference>
<dbReference type="Gene3D" id="1.10.530.10">
    <property type="match status" value="1"/>
</dbReference>
<reference evidence="3 4" key="1">
    <citation type="submission" date="2011-08" db="EMBL/GenBank/DDBJ databases">
        <title>The genome of the obligate endobacterium of an arbuscular mycorrhizal fungus reveals an interphylum network of nutritional interactions.</title>
        <authorList>
            <person name="Ghignone S."/>
            <person name="Salvioli A."/>
            <person name="Anca I."/>
            <person name="Lumini E."/>
            <person name="Ortu G."/>
            <person name="Petiti L."/>
            <person name="Cruveiller S."/>
            <person name="Bianciotto V."/>
            <person name="Piffanelli P."/>
            <person name="Lanfranco L."/>
            <person name="Bonfante P."/>
        </authorList>
    </citation>
    <scope>NUCLEOTIDE SEQUENCE [LARGE SCALE GENOMIC DNA]</scope>
    <source>
        <strain evidence="3 4">BEG34</strain>
    </source>
</reference>
<dbReference type="Proteomes" id="UP000054051">
    <property type="component" value="Unassembled WGS sequence"/>
</dbReference>
<accession>G2J9A4</accession>
<name>G2J9A4_9BURK</name>
<protein>
    <submittedName>
        <fullName evidence="3">Putative Lytic transglycosylase-like, catalytic</fullName>
    </submittedName>
</protein>
<dbReference type="InterPro" id="IPR023346">
    <property type="entry name" value="Lysozyme-like_dom_sf"/>
</dbReference>
<proteinExistence type="predicted"/>
<organism evidence="3 4">
    <name type="scientific">Candidatus Glomeribacter gigasporarum BEG34</name>
    <dbReference type="NCBI Taxonomy" id="1070319"/>
    <lineage>
        <taxon>Bacteria</taxon>
        <taxon>Pseudomonadati</taxon>
        <taxon>Pseudomonadota</taxon>
        <taxon>Betaproteobacteria</taxon>
        <taxon>Burkholderiales</taxon>
        <taxon>Burkholderiaceae</taxon>
        <taxon>Candidatus Glomeribacter</taxon>
    </lineage>
</organism>
<dbReference type="InterPro" id="IPR008258">
    <property type="entry name" value="Transglycosylase_SLT_dom_1"/>
</dbReference>
<feature type="signal peptide" evidence="1">
    <location>
        <begin position="1"/>
        <end position="21"/>
    </location>
</feature>
<sequence length="224" mass="25109">MFKRFLLRFAMLFLTLEIARAENLSHLMLQCAPSVHPITLGALIRTESGGYPYALSDDGPQHLPWQARKNLLRSFYPKTLKEATDIAKMLIHNGHFVGIGLTQVNSQHLSRLGLTVEQLLDPCTNLRAGVWILTHFYIKALRQYKNPQSALLAAISAFNTGDFKSGFANGYVQKVMINAGITVPLLNITKPRRRLTTPASPAPSGHVNPRRQFLQAKFSKLEFE</sequence>
<dbReference type="Pfam" id="PF01464">
    <property type="entry name" value="SLT"/>
    <property type="match status" value="1"/>
</dbReference>
<keyword evidence="4" id="KW-1185">Reference proteome</keyword>
<evidence type="ECO:0000259" key="2">
    <source>
        <dbReference type="Pfam" id="PF01464"/>
    </source>
</evidence>
<dbReference type="EMBL" id="CAFB01000039">
    <property type="protein sequence ID" value="CCD29351.1"/>
    <property type="molecule type" value="Genomic_DNA"/>
</dbReference>
<dbReference type="AlphaFoldDB" id="G2J9A4"/>
<gene>
    <name evidence="3" type="ORF">CAGGBEG34_220104</name>
</gene>
<feature type="chain" id="PRO_5003432458" evidence="1">
    <location>
        <begin position="22"/>
        <end position="224"/>
    </location>
</feature>
<feature type="domain" description="Transglycosylase SLT" evidence="2">
    <location>
        <begin position="30"/>
        <end position="174"/>
    </location>
</feature>
<dbReference type="eggNOG" id="COG0741">
    <property type="taxonomic scope" value="Bacteria"/>
</dbReference>
<evidence type="ECO:0000313" key="4">
    <source>
        <dbReference type="Proteomes" id="UP000054051"/>
    </source>
</evidence>